<evidence type="ECO:0000256" key="1">
    <source>
        <dbReference type="ARBA" id="ARBA00022723"/>
    </source>
</evidence>
<dbReference type="FunFam" id="3.30.160.60:FF:000624">
    <property type="entry name" value="zinc finger protein 697"/>
    <property type="match status" value="1"/>
</dbReference>
<dbReference type="SMART" id="SM00355">
    <property type="entry name" value="ZnF_C2H2"/>
    <property type="match status" value="4"/>
</dbReference>
<dbReference type="InterPro" id="IPR059059">
    <property type="entry name" value="Znf-C2H2_7th_ZNF462"/>
</dbReference>
<dbReference type="Gene3D" id="3.30.160.60">
    <property type="entry name" value="Classic Zinc Finger"/>
    <property type="match status" value="3"/>
</dbReference>
<evidence type="ECO:0000313" key="9">
    <source>
        <dbReference type="Proteomes" id="UP001209878"/>
    </source>
</evidence>
<dbReference type="InterPro" id="IPR013087">
    <property type="entry name" value="Znf_C2H2_type"/>
</dbReference>
<dbReference type="Proteomes" id="UP001209878">
    <property type="component" value="Unassembled WGS sequence"/>
</dbReference>
<evidence type="ECO:0000256" key="5">
    <source>
        <dbReference type="PROSITE-ProRule" id="PRU00042"/>
    </source>
</evidence>
<keyword evidence="1" id="KW-0479">Metal-binding</keyword>
<evidence type="ECO:0000256" key="2">
    <source>
        <dbReference type="ARBA" id="ARBA00022737"/>
    </source>
</evidence>
<keyword evidence="9" id="KW-1185">Reference proteome</keyword>
<keyword evidence="3 5" id="KW-0863">Zinc-finger</keyword>
<feature type="domain" description="C2H2-type" evidence="7">
    <location>
        <begin position="133"/>
        <end position="160"/>
    </location>
</feature>
<name>A0AAD9UCD6_RIDPI</name>
<reference evidence="8" key="1">
    <citation type="journal article" date="2023" name="Mol. Biol. Evol.">
        <title>Third-Generation Sequencing Reveals the Adaptive Role of the Epigenome in Three Deep-Sea Polychaetes.</title>
        <authorList>
            <person name="Perez M."/>
            <person name="Aroh O."/>
            <person name="Sun Y."/>
            <person name="Lan Y."/>
            <person name="Juniper S.K."/>
            <person name="Young C.R."/>
            <person name="Angers B."/>
            <person name="Qian P.Y."/>
        </authorList>
    </citation>
    <scope>NUCLEOTIDE SEQUENCE</scope>
    <source>
        <strain evidence="8">R07B-5</strain>
    </source>
</reference>
<dbReference type="SUPFAM" id="SSF57667">
    <property type="entry name" value="beta-beta-alpha zinc fingers"/>
    <property type="match status" value="2"/>
</dbReference>
<protein>
    <recommendedName>
        <fullName evidence="7">C2H2-type domain-containing protein</fullName>
    </recommendedName>
</protein>
<dbReference type="PANTHER" id="PTHR23235">
    <property type="entry name" value="KRUEPPEL-LIKE TRANSCRIPTION FACTOR"/>
    <property type="match status" value="1"/>
</dbReference>
<feature type="domain" description="C2H2-type" evidence="7">
    <location>
        <begin position="217"/>
        <end position="245"/>
    </location>
</feature>
<feature type="domain" description="C2H2-type" evidence="7">
    <location>
        <begin position="161"/>
        <end position="188"/>
    </location>
</feature>
<dbReference type="GO" id="GO:0000978">
    <property type="term" value="F:RNA polymerase II cis-regulatory region sequence-specific DNA binding"/>
    <property type="evidence" value="ECO:0007669"/>
    <property type="project" value="TreeGrafter"/>
</dbReference>
<comment type="caution">
    <text evidence="8">The sequence shown here is derived from an EMBL/GenBank/DDBJ whole genome shotgun (WGS) entry which is preliminary data.</text>
</comment>
<keyword evidence="2" id="KW-0677">Repeat</keyword>
<dbReference type="Pfam" id="PF00096">
    <property type="entry name" value="zf-C2H2"/>
    <property type="match status" value="2"/>
</dbReference>
<evidence type="ECO:0000256" key="3">
    <source>
        <dbReference type="ARBA" id="ARBA00022771"/>
    </source>
</evidence>
<organism evidence="8 9">
    <name type="scientific">Ridgeia piscesae</name>
    <name type="common">Tubeworm</name>
    <dbReference type="NCBI Taxonomy" id="27915"/>
    <lineage>
        <taxon>Eukaryota</taxon>
        <taxon>Metazoa</taxon>
        <taxon>Spiralia</taxon>
        <taxon>Lophotrochozoa</taxon>
        <taxon>Annelida</taxon>
        <taxon>Polychaeta</taxon>
        <taxon>Sedentaria</taxon>
        <taxon>Canalipalpata</taxon>
        <taxon>Sabellida</taxon>
        <taxon>Siboglinidae</taxon>
        <taxon>Ridgeia</taxon>
    </lineage>
</organism>
<accession>A0AAD9UCD6</accession>
<gene>
    <name evidence="8" type="ORF">NP493_281g01031</name>
</gene>
<sequence>MAQCMISSLKDEQDDMVQDGEMTNAAKVTAMSNISDASAKKTECCKDFMSTLQAAIQSTNSPSLVPTGKLLIQNDDQSWNDKGDGIAMNQGNGNGKDKVTEADLESFAAYERLCSSHSQADKASLSNYFKPQHPCHVCKGLYPTWSHLRRHLQTHTSYRPYKCHSCEKSFRNYSKLKRHLLTHTGVKPYKCPVCGKAVSRHEHLKRHLLVHSEQRPYKCSICDYSARRIDSVKTHQRNKHKEDEAMQILFMGSVLDESRVLELNQHDTDAMSRNPSAGEVRPKRSHKRKKAKPSTDDPAPTMPLQESSVELELKKREQIASEMLGMMAGHSSVPVTNCGTDPKGLEMTPGGQFSHDQHQAVMAASALCQAKMVGDVGRDMLPSELCKSESANGKQLQATENKTTVSHIQLFPQTPQLLPQHHIAPSISLPNTTANDISFHNQQTSTALSTADQQCALLGSEANMKSSNPQHDRQVSAQSTIVSSSVLQTSTAMDDVTRQQSSAGRTDMNPGHPLDQSFPIALLGRQKQSQLMANTYNAPLLHDTDGMKLKTKLWDSGGQLQQPAPQMSTQQQQPNTNIVAAAYTGGYAGFPPFFGQAMSPQDAFIANRYFMPPENTSMAAAAAAFEMQNSAFYMSRQHPAAASPAAISDTMPDTVPQIPEFFRKRIRQGCEQLNKLTHSPTPAASHENTDSNF</sequence>
<proteinExistence type="predicted"/>
<evidence type="ECO:0000256" key="4">
    <source>
        <dbReference type="ARBA" id="ARBA00022833"/>
    </source>
</evidence>
<keyword evidence="4" id="KW-0862">Zinc</keyword>
<dbReference type="GO" id="GO:0000981">
    <property type="term" value="F:DNA-binding transcription factor activity, RNA polymerase II-specific"/>
    <property type="evidence" value="ECO:0007669"/>
    <property type="project" value="TreeGrafter"/>
</dbReference>
<dbReference type="PROSITE" id="PS50157">
    <property type="entry name" value="ZINC_FINGER_C2H2_2"/>
    <property type="match status" value="4"/>
</dbReference>
<feature type="compositionally biased region" description="Basic residues" evidence="6">
    <location>
        <begin position="283"/>
        <end position="292"/>
    </location>
</feature>
<dbReference type="GO" id="GO:0008270">
    <property type="term" value="F:zinc ion binding"/>
    <property type="evidence" value="ECO:0007669"/>
    <property type="project" value="UniProtKB-KW"/>
</dbReference>
<feature type="region of interest" description="Disordered" evidence="6">
    <location>
        <begin position="265"/>
        <end position="308"/>
    </location>
</feature>
<dbReference type="FunFam" id="3.30.160.60:FF:002343">
    <property type="entry name" value="Zinc finger protein 33A"/>
    <property type="match status" value="1"/>
</dbReference>
<dbReference type="Pfam" id="PF23225">
    <property type="entry name" value="zf-C2H2_7th_ZNF462"/>
    <property type="match status" value="1"/>
</dbReference>
<evidence type="ECO:0000259" key="7">
    <source>
        <dbReference type="PROSITE" id="PS50157"/>
    </source>
</evidence>
<feature type="domain" description="C2H2-type" evidence="7">
    <location>
        <begin position="189"/>
        <end position="216"/>
    </location>
</feature>
<evidence type="ECO:0000256" key="6">
    <source>
        <dbReference type="SAM" id="MobiDB-lite"/>
    </source>
</evidence>
<evidence type="ECO:0000313" key="8">
    <source>
        <dbReference type="EMBL" id="KAK2184115.1"/>
    </source>
</evidence>
<dbReference type="EMBL" id="JAODUO010000282">
    <property type="protein sequence ID" value="KAK2184115.1"/>
    <property type="molecule type" value="Genomic_DNA"/>
</dbReference>
<dbReference type="InterPro" id="IPR036236">
    <property type="entry name" value="Znf_C2H2_sf"/>
</dbReference>
<dbReference type="PROSITE" id="PS00028">
    <property type="entry name" value="ZINC_FINGER_C2H2_1"/>
    <property type="match status" value="3"/>
</dbReference>
<dbReference type="AlphaFoldDB" id="A0AAD9UCD6"/>